<evidence type="ECO:0000313" key="3">
    <source>
        <dbReference type="Proteomes" id="UP000237222"/>
    </source>
</evidence>
<dbReference type="InterPro" id="IPR051678">
    <property type="entry name" value="AGP_Transferase"/>
</dbReference>
<protein>
    <recommendedName>
        <fullName evidence="1">Aminoglycoside phosphotransferase domain-containing protein</fullName>
    </recommendedName>
</protein>
<dbReference type="OrthoDB" id="179763at2"/>
<gene>
    <name evidence="2" type="ORF">C0068_13900</name>
</gene>
<dbReference type="Pfam" id="PF01636">
    <property type="entry name" value="APH"/>
    <property type="match status" value="1"/>
</dbReference>
<dbReference type="PANTHER" id="PTHR21310">
    <property type="entry name" value="AMINOGLYCOSIDE PHOSPHOTRANSFERASE-RELATED-RELATED"/>
    <property type="match status" value="1"/>
</dbReference>
<dbReference type="Gene3D" id="3.30.200.20">
    <property type="entry name" value="Phosphorylase Kinase, domain 1"/>
    <property type="match status" value="1"/>
</dbReference>
<sequence>MNINSNENYLSLVITALDELIAPEVNSAAAKTAVEMMKTTLNELRKRDADAPVVIKTCIVEGRKILVDMLLCAGEAQAIFKDIGNELHFDSLLLEYQQLTSQLHAVSETLRAEHSGDQVAGLLRRVAEWELSYYTNTAALKVAEAPKFENPRQPLTKSALQDFINSLDEHIGAPVQLDKFESLMGGFGKQTFLCSYKKPDGSTRELVVRKSDPMPIMLHGSCLLDNEHALLCALPKDYPAPKPLAYAAQWQNVDGDFYIMDRSAGEVPGAFLHGMNKEMPEEVFLDLAEMLGQLHSVPLNTFSDYAEKYDAPNILQGTVADSYRANLAGWAGYIQEQEHLPSPYLIWLMNWLETNLPEDTRAPVLVHGDFNIHNVLVNEGRISAILDWECAGFGATEQDLAYIRPHISQHIEWTKFLNHYLAHGGREPDEAMMNYGMVYAALRTNLAGNKATFNLQQGRNRDLRYSMVELGFTPSFMNLALNSAKG</sequence>
<comment type="caution">
    <text evidence="2">The sequence shown here is derived from an EMBL/GenBank/DDBJ whole genome shotgun (WGS) entry which is preliminary data.</text>
</comment>
<feature type="domain" description="Aminoglycoside phosphotransferase" evidence="1">
    <location>
        <begin position="204"/>
        <end position="430"/>
    </location>
</feature>
<dbReference type="InterPro" id="IPR011009">
    <property type="entry name" value="Kinase-like_dom_sf"/>
</dbReference>
<evidence type="ECO:0000259" key="1">
    <source>
        <dbReference type="Pfam" id="PF01636"/>
    </source>
</evidence>
<dbReference type="InterPro" id="IPR041726">
    <property type="entry name" value="ACAD10_11_N"/>
</dbReference>
<dbReference type="RefSeq" id="WP_103685077.1">
    <property type="nucleotide sequence ID" value="NZ_PQGG01000031.1"/>
</dbReference>
<dbReference type="InterPro" id="IPR002575">
    <property type="entry name" value="Aminoglycoside_PTrfase"/>
</dbReference>
<evidence type="ECO:0000313" key="2">
    <source>
        <dbReference type="EMBL" id="POP52094.1"/>
    </source>
</evidence>
<name>A0A2S4HDM5_9GAMM</name>
<accession>A0A2S4HDM5</accession>
<dbReference type="CDD" id="cd05154">
    <property type="entry name" value="ACAD10_11_N-like"/>
    <property type="match status" value="1"/>
</dbReference>
<dbReference type="SUPFAM" id="SSF56112">
    <property type="entry name" value="Protein kinase-like (PK-like)"/>
    <property type="match status" value="1"/>
</dbReference>
<dbReference type="EMBL" id="PQGG01000031">
    <property type="protein sequence ID" value="POP52094.1"/>
    <property type="molecule type" value="Genomic_DNA"/>
</dbReference>
<dbReference type="AlphaFoldDB" id="A0A2S4HDM5"/>
<dbReference type="Gene3D" id="3.90.1200.10">
    <property type="match status" value="1"/>
</dbReference>
<proteinExistence type="predicted"/>
<dbReference type="Proteomes" id="UP000237222">
    <property type="component" value="Unassembled WGS sequence"/>
</dbReference>
<reference evidence="2" key="1">
    <citation type="submission" date="2018-01" db="EMBL/GenBank/DDBJ databases">
        <authorList>
            <person name="Yu X.-D."/>
        </authorList>
    </citation>
    <scope>NUCLEOTIDE SEQUENCE</scope>
    <source>
        <strain evidence="2">ZX-21</strain>
    </source>
</reference>
<organism evidence="2 3">
    <name type="scientific">Zhongshania marina</name>
    <dbReference type="NCBI Taxonomy" id="2304603"/>
    <lineage>
        <taxon>Bacteria</taxon>
        <taxon>Pseudomonadati</taxon>
        <taxon>Pseudomonadota</taxon>
        <taxon>Gammaproteobacteria</taxon>
        <taxon>Cellvibrionales</taxon>
        <taxon>Spongiibacteraceae</taxon>
        <taxon>Zhongshania</taxon>
    </lineage>
</organism>